<gene>
    <name evidence="2" type="ORF">E6C76_05290</name>
</gene>
<comment type="caution">
    <text evidence="2">The sequence shown here is derived from an EMBL/GenBank/DDBJ whole genome shotgun (WGS) entry which is preliminary data.</text>
</comment>
<dbReference type="Pfam" id="PF04754">
    <property type="entry name" value="Transposase_31"/>
    <property type="match status" value="1"/>
</dbReference>
<name>A0A4S4B3E0_9RHOO</name>
<evidence type="ECO:0000313" key="2">
    <source>
        <dbReference type="EMBL" id="THF66260.1"/>
    </source>
</evidence>
<keyword evidence="3" id="KW-1185">Reference proteome</keyword>
<dbReference type="RefSeq" id="WP_136347209.1">
    <property type="nucleotide sequence ID" value="NZ_SSOC01000002.1"/>
</dbReference>
<proteinExistence type="predicted"/>
<evidence type="ECO:0000313" key="3">
    <source>
        <dbReference type="Proteomes" id="UP000308430"/>
    </source>
</evidence>
<reference evidence="2 3" key="1">
    <citation type="submission" date="2019-04" db="EMBL/GenBank/DDBJ databases">
        <title>Azoarcus nasutitermitis sp. nov. isolated from termite nest.</title>
        <authorList>
            <person name="Lin S.-Y."/>
            <person name="Hameed A."/>
            <person name="Hsu Y.-H."/>
            <person name="Young C.-C."/>
        </authorList>
    </citation>
    <scope>NUCLEOTIDE SEQUENCE [LARGE SCALE GENOMIC DNA]</scope>
    <source>
        <strain evidence="2 3">CC-YHH838</strain>
    </source>
</reference>
<evidence type="ECO:0000259" key="1">
    <source>
        <dbReference type="Pfam" id="PF04754"/>
    </source>
</evidence>
<dbReference type="PANTHER" id="PTHR34611:SF2">
    <property type="entry name" value="INACTIVE RECOMBINATION-PROMOTING NUCLEASE-LIKE PROTEIN RPNE-RELATED"/>
    <property type="match status" value="1"/>
</dbReference>
<sequence>MSSPPATPYDGLYKQLFSHPQMVEALLRGFVHEDWVAQLDFATLEKPNGQYVSDELLQRADDVIWRVRLNLPDGRSEWLYLYLLIEFQSRADPWMALRMLTYVCLLYQDLIKSGQIARGRKLPPVLPLVLYNGQPRWRPTRELAHLIAAPVGLARWRPSFRYHLLDEGRVADEELRRLSGNLLALLIRLGNTPEAPAISVATRELVQHLKGPQYDSLRRVFVVFYNRIILRKLNPGEPIEEFTDLQEIDSMLAERIEQWTRKWMQEGRLEGRQEGAAKTLERQLRLRFGELPAWAMARLGRATEAELEQWTEAVLSADSLEGVLGKPE</sequence>
<feature type="domain" description="Transposase (putative) YhgA-like" evidence="1">
    <location>
        <begin position="7"/>
        <end position="180"/>
    </location>
</feature>
<dbReference type="OrthoDB" id="932587at2"/>
<dbReference type="InterPro" id="IPR006842">
    <property type="entry name" value="Transposase_31"/>
</dbReference>
<dbReference type="EMBL" id="SSOC01000002">
    <property type="protein sequence ID" value="THF66260.1"/>
    <property type="molecule type" value="Genomic_DNA"/>
</dbReference>
<dbReference type="Proteomes" id="UP000308430">
    <property type="component" value="Unassembled WGS sequence"/>
</dbReference>
<protein>
    <submittedName>
        <fullName evidence="2">Transposase</fullName>
    </submittedName>
</protein>
<accession>A0A4S4B3E0</accession>
<dbReference type="AlphaFoldDB" id="A0A4S4B3E0"/>
<organism evidence="2 3">
    <name type="scientific">Pseudothauera nasutitermitis</name>
    <dbReference type="NCBI Taxonomy" id="2565930"/>
    <lineage>
        <taxon>Bacteria</taxon>
        <taxon>Pseudomonadati</taxon>
        <taxon>Pseudomonadota</taxon>
        <taxon>Betaproteobacteria</taxon>
        <taxon>Rhodocyclales</taxon>
        <taxon>Zoogloeaceae</taxon>
        <taxon>Pseudothauera</taxon>
    </lineage>
</organism>
<dbReference type="InterPro" id="IPR051699">
    <property type="entry name" value="Rpn/YhgA-like_nuclease"/>
</dbReference>
<dbReference type="PANTHER" id="PTHR34611">
    <property type="match status" value="1"/>
</dbReference>